<name>A0AAU7P0B5_9GAMM</name>
<gene>
    <name evidence="1" type="ORF">Q9L42_020380</name>
</gene>
<sequence length="103" mass="12538">MSEKYIPYYVQVQDAVKNLKPEYKIVRLELDVDKAWVFIKRKERQYFEQEIPLRELEKDSQELAERIVRLVENYWTGWGYKKGLRDLKSQPELDDEPDQVMRG</sequence>
<evidence type="ECO:0000313" key="1">
    <source>
        <dbReference type="EMBL" id="XBS22673.1"/>
    </source>
</evidence>
<reference evidence="1 2" key="1">
    <citation type="journal article" date="2024" name="Microbiology">
        <title>Methylomarinum rosea sp. nov., a novel halophilic methanotrophic bacterium from the hypersaline Lake Elton.</title>
        <authorList>
            <person name="Suleimanov R.Z."/>
            <person name="Oshkin I.Y."/>
            <person name="Danilova O.V."/>
            <person name="Suzina N.E."/>
            <person name="Dedysh S.N."/>
        </authorList>
    </citation>
    <scope>NUCLEOTIDE SEQUENCE [LARGE SCALE GENOMIC DNA]</scope>
    <source>
        <strain evidence="1 2">Ch1-1</strain>
        <plasmid evidence="2">unnamed2</plasmid>
    </source>
</reference>
<keyword evidence="2" id="KW-1185">Reference proteome</keyword>
<dbReference type="AlphaFoldDB" id="A0AAU7P0B5"/>
<organism evidence="1 2">
    <name type="scientific">Methylomarinum roseum</name>
    <dbReference type="NCBI Taxonomy" id="3067653"/>
    <lineage>
        <taxon>Bacteria</taxon>
        <taxon>Pseudomonadati</taxon>
        <taxon>Pseudomonadota</taxon>
        <taxon>Gammaproteobacteria</taxon>
        <taxon>Methylococcales</taxon>
        <taxon>Methylococcaceae</taxon>
        <taxon>Methylomarinum</taxon>
    </lineage>
</organism>
<dbReference type="KEGG" id="mech:Q9L42_020380"/>
<geneLocation type="plasmid" evidence="1 2">
    <name>unnamed2</name>
</geneLocation>
<dbReference type="Proteomes" id="UP001225378">
    <property type="component" value="Plasmid unnamed2"/>
</dbReference>
<keyword evidence="1" id="KW-0614">Plasmid</keyword>
<evidence type="ECO:0000313" key="2">
    <source>
        <dbReference type="Proteomes" id="UP001225378"/>
    </source>
</evidence>
<dbReference type="EMBL" id="CP157744">
    <property type="protein sequence ID" value="XBS22673.1"/>
    <property type="molecule type" value="Genomic_DNA"/>
</dbReference>
<proteinExistence type="predicted"/>
<dbReference type="RefSeq" id="WP_305910512.1">
    <property type="nucleotide sequence ID" value="NZ_CP157744.1"/>
</dbReference>
<protein>
    <submittedName>
        <fullName evidence="1">Uncharacterized protein</fullName>
    </submittedName>
</protein>
<accession>A0AAU7P0B5</accession>